<organism evidence="1 2">
    <name type="scientific">Anaerosalibacter massiliensis</name>
    <dbReference type="NCBI Taxonomy" id="1347392"/>
    <lineage>
        <taxon>Bacteria</taxon>
        <taxon>Bacillati</taxon>
        <taxon>Bacillota</taxon>
        <taxon>Tissierellia</taxon>
        <taxon>Tissierellales</taxon>
        <taxon>Sporanaerobacteraceae</taxon>
        <taxon>Anaerosalibacter</taxon>
    </lineage>
</organism>
<gene>
    <name evidence="1" type="ORF">NSA23_15950</name>
</gene>
<dbReference type="Proteomes" id="UP001142078">
    <property type="component" value="Unassembled WGS sequence"/>
</dbReference>
<proteinExistence type="predicted"/>
<name>A0A9X2ML90_9FIRM</name>
<evidence type="ECO:0000313" key="2">
    <source>
        <dbReference type="Proteomes" id="UP001142078"/>
    </source>
</evidence>
<accession>A0A9X2ML90</accession>
<dbReference type="OrthoDB" id="2988649at2"/>
<dbReference type="RefSeq" id="WP_097668039.1">
    <property type="nucleotide sequence ID" value="NZ_CABKTM010000044.1"/>
</dbReference>
<sequence length="138" mass="15848">MGRNIESIDENMICDEFQEKVSEVLIRHKSILDIITKLDEYNARINRAVMKSVTSCGCISINASKQKYNTDTLEELSRSLKNHVDGELCEVCREKIEEEMGAYAFYLASLCNTLDISLWDVLIKEFDNLKTLGIYNLK</sequence>
<protein>
    <submittedName>
        <fullName evidence="1">DUF1573 domain-containing protein</fullName>
    </submittedName>
</protein>
<dbReference type="EMBL" id="JANJZL010000021">
    <property type="protein sequence ID" value="MCR2045578.1"/>
    <property type="molecule type" value="Genomic_DNA"/>
</dbReference>
<reference evidence="1" key="1">
    <citation type="submission" date="2022-07" db="EMBL/GenBank/DDBJ databases">
        <title>Enhanced cultured diversity of the mouse gut microbiota enables custom-made synthetic communities.</title>
        <authorList>
            <person name="Afrizal A."/>
        </authorList>
    </citation>
    <scope>NUCLEOTIDE SEQUENCE</scope>
    <source>
        <strain evidence="1">DSM 29482</strain>
    </source>
</reference>
<evidence type="ECO:0000313" key="1">
    <source>
        <dbReference type="EMBL" id="MCR2045578.1"/>
    </source>
</evidence>
<comment type="caution">
    <text evidence="1">The sequence shown here is derived from an EMBL/GenBank/DDBJ whole genome shotgun (WGS) entry which is preliminary data.</text>
</comment>
<dbReference type="AlphaFoldDB" id="A0A9X2ML90"/>
<dbReference type="Gene3D" id="1.10.287.1080">
    <property type="entry name" value="MazG-like"/>
    <property type="match status" value="1"/>
</dbReference>
<keyword evidence="2" id="KW-1185">Reference proteome</keyword>